<dbReference type="Gene3D" id="3.30.70.100">
    <property type="match status" value="1"/>
</dbReference>
<dbReference type="RefSeq" id="WP_148956149.1">
    <property type="nucleotide sequence ID" value="NZ_CM125431.1"/>
</dbReference>
<dbReference type="GO" id="GO:0004497">
    <property type="term" value="F:monooxygenase activity"/>
    <property type="evidence" value="ECO:0007669"/>
    <property type="project" value="UniProtKB-KW"/>
</dbReference>
<keyword evidence="2" id="KW-0503">Monooxygenase</keyword>
<dbReference type="InterPro" id="IPR007138">
    <property type="entry name" value="ABM_dom"/>
</dbReference>
<dbReference type="InterPro" id="IPR011008">
    <property type="entry name" value="Dimeric_a/b-barrel"/>
</dbReference>
<dbReference type="EMBL" id="QSND01000001">
    <property type="protein sequence ID" value="KAA6453447.1"/>
    <property type="molecule type" value="Genomic_DNA"/>
</dbReference>
<dbReference type="PROSITE" id="PS51725">
    <property type="entry name" value="ABM"/>
    <property type="match status" value="1"/>
</dbReference>
<protein>
    <submittedName>
        <fullName evidence="2">Antibiotic biosynthesis monooxygenase</fullName>
    </submittedName>
</protein>
<accession>A0A5M8RXQ2</accession>
<keyword evidence="2" id="KW-0560">Oxidoreductase</keyword>
<dbReference type="SUPFAM" id="SSF54909">
    <property type="entry name" value="Dimeric alpha+beta barrel"/>
    <property type="match status" value="1"/>
</dbReference>
<feature type="domain" description="ABM" evidence="1">
    <location>
        <begin position="66"/>
        <end position="154"/>
    </location>
</feature>
<comment type="caution">
    <text evidence="2">The sequence shown here is derived from an EMBL/GenBank/DDBJ whole genome shotgun (WGS) entry which is preliminary data.</text>
</comment>
<dbReference type="GeneID" id="92788943"/>
<proteinExistence type="predicted"/>
<dbReference type="PANTHER" id="PTHR34474">
    <property type="entry name" value="SIGNAL TRANSDUCTION PROTEIN TRAP"/>
    <property type="match status" value="1"/>
</dbReference>
<evidence type="ECO:0000313" key="2">
    <source>
        <dbReference type="EMBL" id="KAA6453447.1"/>
    </source>
</evidence>
<gene>
    <name evidence="2" type="ORF">DX927_04430</name>
</gene>
<sequence>MNFYMTHGTVDFLKKIAEKNGLENMLFMKSYESALLFHETDGESVFQAPHRYDVIDQSGELEQPGFLVLNNIPVTPEGRPLFETRFKNRAGKIENQPGFKALRVLRPQDSDTYIVLSLWETEQAFQDWKNSKSFNEAHKKQQSSAGINKGGTIFSRPSYISSYHSVE</sequence>
<reference evidence="2 3" key="1">
    <citation type="submission" date="2018-08" db="EMBL/GenBank/DDBJ databases">
        <title>Bacillus phenotypic plasticity.</title>
        <authorList>
            <person name="Hurtado E."/>
        </authorList>
    </citation>
    <scope>NUCLEOTIDE SEQUENCE [LARGE SCALE GENOMIC DNA]</scope>
    <source>
        <strain evidence="2 3">427</strain>
    </source>
</reference>
<dbReference type="AlphaFoldDB" id="A0A5M8RXQ2"/>
<dbReference type="Pfam" id="PF03992">
    <property type="entry name" value="ABM"/>
    <property type="match status" value="1"/>
</dbReference>
<organism evidence="2 3">
    <name type="scientific">Bacillus swezeyi</name>
    <dbReference type="NCBI Taxonomy" id="1925020"/>
    <lineage>
        <taxon>Bacteria</taxon>
        <taxon>Bacillati</taxon>
        <taxon>Bacillota</taxon>
        <taxon>Bacilli</taxon>
        <taxon>Bacillales</taxon>
        <taxon>Bacillaceae</taxon>
        <taxon>Bacillus</taxon>
    </lineage>
</organism>
<dbReference type="InterPro" id="IPR050404">
    <property type="entry name" value="Heme-degrading_MO"/>
</dbReference>
<dbReference type="Proteomes" id="UP000324326">
    <property type="component" value="Unassembled WGS sequence"/>
</dbReference>
<evidence type="ECO:0000313" key="3">
    <source>
        <dbReference type="Proteomes" id="UP000324326"/>
    </source>
</evidence>
<dbReference type="PANTHER" id="PTHR34474:SF2">
    <property type="entry name" value="SIGNAL TRANSDUCTION PROTEIN TRAP"/>
    <property type="match status" value="1"/>
</dbReference>
<name>A0A5M8RXQ2_9BACI</name>
<dbReference type="STRING" id="1925020.BTA30_12760"/>
<evidence type="ECO:0000259" key="1">
    <source>
        <dbReference type="PROSITE" id="PS51725"/>
    </source>
</evidence>